<gene>
    <name evidence="2" type="ORF">GCK32_021346</name>
</gene>
<feature type="compositionally biased region" description="Pro residues" evidence="1">
    <location>
        <begin position="1"/>
        <end position="12"/>
    </location>
</feature>
<accession>A0AAN8EUW3</accession>
<proteinExistence type="predicted"/>
<dbReference type="Proteomes" id="UP001331761">
    <property type="component" value="Unassembled WGS sequence"/>
</dbReference>
<dbReference type="AlphaFoldDB" id="A0AAN8EUW3"/>
<name>A0AAN8EUW3_TRICO</name>
<organism evidence="2 3">
    <name type="scientific">Trichostrongylus colubriformis</name>
    <name type="common">Black scour worm</name>
    <dbReference type="NCBI Taxonomy" id="6319"/>
    <lineage>
        <taxon>Eukaryota</taxon>
        <taxon>Metazoa</taxon>
        <taxon>Ecdysozoa</taxon>
        <taxon>Nematoda</taxon>
        <taxon>Chromadorea</taxon>
        <taxon>Rhabditida</taxon>
        <taxon>Rhabditina</taxon>
        <taxon>Rhabditomorpha</taxon>
        <taxon>Strongyloidea</taxon>
        <taxon>Trichostrongylidae</taxon>
        <taxon>Trichostrongylus</taxon>
    </lineage>
</organism>
<evidence type="ECO:0000313" key="3">
    <source>
        <dbReference type="Proteomes" id="UP001331761"/>
    </source>
</evidence>
<protein>
    <submittedName>
        <fullName evidence="2">Uncharacterized protein</fullName>
    </submittedName>
</protein>
<evidence type="ECO:0000313" key="2">
    <source>
        <dbReference type="EMBL" id="KAK5968676.1"/>
    </source>
</evidence>
<feature type="region of interest" description="Disordered" evidence="1">
    <location>
        <begin position="1"/>
        <end position="29"/>
    </location>
</feature>
<dbReference type="EMBL" id="WIXE01021110">
    <property type="protein sequence ID" value="KAK5968676.1"/>
    <property type="molecule type" value="Genomic_DNA"/>
</dbReference>
<comment type="caution">
    <text evidence="2">The sequence shown here is derived from an EMBL/GenBank/DDBJ whole genome shotgun (WGS) entry which is preliminary data.</text>
</comment>
<reference evidence="2 3" key="1">
    <citation type="submission" date="2019-10" db="EMBL/GenBank/DDBJ databases">
        <title>Assembly and Annotation for the nematode Trichostrongylus colubriformis.</title>
        <authorList>
            <person name="Martin J."/>
        </authorList>
    </citation>
    <scope>NUCLEOTIDE SEQUENCE [LARGE SCALE GENOMIC DNA]</scope>
    <source>
        <strain evidence="2">G859</strain>
        <tissue evidence="2">Whole worm</tissue>
    </source>
</reference>
<sequence length="95" mass="10319">GPARVPLPPIQPAPEGSVSPPPPQPPSRVAQKPINLIVIQDGRVIDLTPQQQRDLSLVLSAMSSSTNEMGVRRRAPVRRSLPLANFRGARRPTFN</sequence>
<keyword evidence="3" id="KW-1185">Reference proteome</keyword>
<evidence type="ECO:0000256" key="1">
    <source>
        <dbReference type="SAM" id="MobiDB-lite"/>
    </source>
</evidence>
<feature type="non-terminal residue" evidence="2">
    <location>
        <position position="1"/>
    </location>
</feature>